<feature type="region of interest" description="Disordered" evidence="1">
    <location>
        <begin position="140"/>
        <end position="159"/>
    </location>
</feature>
<proteinExistence type="predicted"/>
<dbReference type="InterPro" id="IPR002725">
    <property type="entry name" value="YgjP-like_metallopeptidase"/>
</dbReference>
<gene>
    <name evidence="3" type="ORF">KDK_47330</name>
</gene>
<name>A0A402AP41_9CHLR</name>
<dbReference type="AlphaFoldDB" id="A0A402AP41"/>
<dbReference type="Proteomes" id="UP000287188">
    <property type="component" value="Unassembled WGS sequence"/>
</dbReference>
<evidence type="ECO:0000256" key="1">
    <source>
        <dbReference type="SAM" id="MobiDB-lite"/>
    </source>
</evidence>
<evidence type="ECO:0000313" key="3">
    <source>
        <dbReference type="EMBL" id="GCE20933.1"/>
    </source>
</evidence>
<reference evidence="4" key="1">
    <citation type="submission" date="2018-12" db="EMBL/GenBank/DDBJ databases">
        <title>Tengunoibacter tsumagoiensis gen. nov., sp. nov., Dictyobacter kobayashii sp. nov., D. alpinus sp. nov., and D. joshuensis sp. nov. and description of Dictyobacteraceae fam. nov. within the order Ktedonobacterales isolated from Tengu-no-mugimeshi.</title>
        <authorList>
            <person name="Wang C.M."/>
            <person name="Zheng Y."/>
            <person name="Sakai Y."/>
            <person name="Toyoda A."/>
            <person name="Minakuchi Y."/>
            <person name="Abe K."/>
            <person name="Yokota A."/>
            <person name="Yabe S."/>
        </authorList>
    </citation>
    <scope>NUCLEOTIDE SEQUENCE [LARGE SCALE GENOMIC DNA]</scope>
    <source>
        <strain evidence="4">Uno11</strain>
    </source>
</reference>
<dbReference type="Pfam" id="PF01863">
    <property type="entry name" value="YgjP-like"/>
    <property type="match status" value="1"/>
</dbReference>
<evidence type="ECO:0000313" key="4">
    <source>
        <dbReference type="Proteomes" id="UP000287188"/>
    </source>
</evidence>
<comment type="caution">
    <text evidence="3">The sequence shown here is derived from an EMBL/GenBank/DDBJ whole genome shotgun (WGS) entry which is preliminary data.</text>
</comment>
<protein>
    <recommendedName>
        <fullName evidence="2">YgjP-like metallopeptidase domain-containing protein</fullName>
    </recommendedName>
</protein>
<organism evidence="3 4">
    <name type="scientific">Dictyobacter kobayashii</name>
    <dbReference type="NCBI Taxonomy" id="2014872"/>
    <lineage>
        <taxon>Bacteria</taxon>
        <taxon>Bacillati</taxon>
        <taxon>Chloroflexota</taxon>
        <taxon>Ktedonobacteria</taxon>
        <taxon>Ktedonobacterales</taxon>
        <taxon>Dictyobacteraceae</taxon>
        <taxon>Dictyobacter</taxon>
    </lineage>
</organism>
<keyword evidence="4" id="KW-1185">Reference proteome</keyword>
<feature type="domain" description="YgjP-like metallopeptidase" evidence="2">
    <location>
        <begin position="23"/>
        <end position="149"/>
    </location>
</feature>
<sequence>MHQIIVNGFVVDVFRKDIKNLHLGVYPPNGRIRVAAPLRVNDEAVRLFTISKLTWIKHQQTRFASQERQSSREFVSGESHYYQGTRYLLNVIYREGSPGVSLRNNKTMDLNVRPGSDTATRERVLHAWYRRRLKEEIAPYSPNGNPSLEYTPATGELNK</sequence>
<dbReference type="EMBL" id="BIFS01000001">
    <property type="protein sequence ID" value="GCE20933.1"/>
    <property type="molecule type" value="Genomic_DNA"/>
</dbReference>
<evidence type="ECO:0000259" key="2">
    <source>
        <dbReference type="Pfam" id="PF01863"/>
    </source>
</evidence>
<accession>A0A402AP41</accession>